<name>A0A139HET3_9PEZI</name>
<dbReference type="GO" id="GO:0008270">
    <property type="term" value="F:zinc ion binding"/>
    <property type="evidence" value="ECO:0007669"/>
    <property type="project" value="InterPro"/>
</dbReference>
<dbReference type="GO" id="GO:0000981">
    <property type="term" value="F:DNA-binding transcription factor activity, RNA polymerase II-specific"/>
    <property type="evidence" value="ECO:0007669"/>
    <property type="project" value="InterPro"/>
</dbReference>
<dbReference type="InterPro" id="IPR036864">
    <property type="entry name" value="Zn2-C6_fun-type_DNA-bd_sf"/>
</dbReference>
<evidence type="ECO:0000259" key="2">
    <source>
        <dbReference type="PROSITE" id="PS50048"/>
    </source>
</evidence>
<protein>
    <recommendedName>
        <fullName evidence="2">Zn(2)-C6 fungal-type domain-containing protein</fullName>
    </recommendedName>
</protein>
<dbReference type="Pfam" id="PF00172">
    <property type="entry name" value="Zn_clus"/>
    <property type="match status" value="1"/>
</dbReference>
<dbReference type="CDD" id="cd00067">
    <property type="entry name" value="GAL4"/>
    <property type="match status" value="1"/>
</dbReference>
<evidence type="ECO:0000313" key="3">
    <source>
        <dbReference type="EMBL" id="KXT00926.1"/>
    </source>
</evidence>
<sequence>MPLPPRIRAMRPRLACTNCRVRKKKCNKAYPSYSYCLKTHDKCPYRAAVNANSTIIAIEIEAPSTYRGRTTQEKPCDNLTDDRMLR</sequence>
<dbReference type="PROSITE" id="PS50048">
    <property type="entry name" value="ZN2_CY6_FUNGAL_2"/>
    <property type="match status" value="1"/>
</dbReference>
<feature type="domain" description="Zn(2)-C6 fungal-type" evidence="2">
    <location>
        <begin position="15"/>
        <end position="45"/>
    </location>
</feature>
<dbReference type="InterPro" id="IPR001138">
    <property type="entry name" value="Zn2Cys6_DnaBD"/>
</dbReference>
<organism evidence="3 4">
    <name type="scientific">Pseudocercospora eumusae</name>
    <dbReference type="NCBI Taxonomy" id="321146"/>
    <lineage>
        <taxon>Eukaryota</taxon>
        <taxon>Fungi</taxon>
        <taxon>Dikarya</taxon>
        <taxon>Ascomycota</taxon>
        <taxon>Pezizomycotina</taxon>
        <taxon>Dothideomycetes</taxon>
        <taxon>Dothideomycetidae</taxon>
        <taxon>Mycosphaerellales</taxon>
        <taxon>Mycosphaerellaceae</taxon>
        <taxon>Pseudocercospora</taxon>
    </lineage>
</organism>
<dbReference type="Gene3D" id="4.10.240.10">
    <property type="entry name" value="Zn(2)-C6 fungal-type DNA-binding domain"/>
    <property type="match status" value="1"/>
</dbReference>
<proteinExistence type="predicted"/>
<accession>A0A139HET3</accession>
<dbReference type="OrthoDB" id="10260017at2759"/>
<gene>
    <name evidence="3" type="ORF">AC578_5704</name>
</gene>
<dbReference type="EMBL" id="LFZN01000065">
    <property type="protein sequence ID" value="KXT00926.1"/>
    <property type="molecule type" value="Genomic_DNA"/>
</dbReference>
<dbReference type="Proteomes" id="UP000070133">
    <property type="component" value="Unassembled WGS sequence"/>
</dbReference>
<reference evidence="3 4" key="1">
    <citation type="submission" date="2015-07" db="EMBL/GenBank/DDBJ databases">
        <title>Comparative genomics of the Sigatoka disease complex on banana suggests a link between parallel evolutionary changes in Pseudocercospora fijiensis and Pseudocercospora eumusae and increased virulence on the banana host.</title>
        <authorList>
            <person name="Chang T.-C."/>
            <person name="Salvucci A."/>
            <person name="Crous P.W."/>
            <person name="Stergiopoulos I."/>
        </authorList>
    </citation>
    <scope>NUCLEOTIDE SEQUENCE [LARGE SCALE GENOMIC DNA]</scope>
    <source>
        <strain evidence="3 4">CBS 114824</strain>
    </source>
</reference>
<comment type="caution">
    <text evidence="3">The sequence shown here is derived from an EMBL/GenBank/DDBJ whole genome shotgun (WGS) entry which is preliminary data.</text>
</comment>
<evidence type="ECO:0000313" key="4">
    <source>
        <dbReference type="Proteomes" id="UP000070133"/>
    </source>
</evidence>
<dbReference type="AlphaFoldDB" id="A0A139HET3"/>
<dbReference type="SUPFAM" id="SSF57701">
    <property type="entry name" value="Zn2/Cys6 DNA-binding domain"/>
    <property type="match status" value="1"/>
</dbReference>
<keyword evidence="1" id="KW-0539">Nucleus</keyword>
<keyword evidence="4" id="KW-1185">Reference proteome</keyword>
<evidence type="ECO:0000256" key="1">
    <source>
        <dbReference type="ARBA" id="ARBA00023242"/>
    </source>
</evidence>